<keyword evidence="1" id="KW-0378">Hydrolase</keyword>
<protein>
    <submittedName>
        <fullName evidence="1">Predicted N-formylglutamate amidohydrolase</fullName>
    </submittedName>
</protein>
<dbReference type="AlphaFoldDB" id="A0A1H4C2Q7"/>
<sequence>MADTHPVERVRPDGEPALLFVCDHASNAVPPEIGDLGLPAADMARHIAWDVGARGVTLALSDAFDAPAVLSRFSRLVIDPNRGEDDPTLVMKLYDGTIIAGNRHADAAEVSRRLEHYHRPYHAAVAAALDRAVGTGATPAVIAIHSFTPQLRGRAPRPWHVTVLRNGDDRIADPLLARLRAEDELVVGDDEPYTGYLEGDTMARHGLARGLPHVLIELRNDLIADAEGQQAWAALLARCLADVLDLDLAEAAPDIPR</sequence>
<reference evidence="1 2" key="1">
    <citation type="submission" date="2016-10" db="EMBL/GenBank/DDBJ databases">
        <authorList>
            <person name="de Groot N.N."/>
        </authorList>
    </citation>
    <scope>NUCLEOTIDE SEQUENCE [LARGE SCALE GENOMIC DNA]</scope>
    <source>
        <strain evidence="1 2">DSM 15345</strain>
    </source>
</reference>
<evidence type="ECO:0000313" key="2">
    <source>
        <dbReference type="Proteomes" id="UP000198703"/>
    </source>
</evidence>
<evidence type="ECO:0000313" key="1">
    <source>
        <dbReference type="EMBL" id="SEA54634.1"/>
    </source>
</evidence>
<dbReference type="EMBL" id="FNQM01000006">
    <property type="protein sequence ID" value="SEA54634.1"/>
    <property type="molecule type" value="Genomic_DNA"/>
</dbReference>
<dbReference type="SUPFAM" id="SSF53187">
    <property type="entry name" value="Zn-dependent exopeptidases"/>
    <property type="match status" value="1"/>
</dbReference>
<organism evidence="1 2">
    <name type="scientific">Rubrimonas cliftonensis</name>
    <dbReference type="NCBI Taxonomy" id="89524"/>
    <lineage>
        <taxon>Bacteria</taxon>
        <taxon>Pseudomonadati</taxon>
        <taxon>Pseudomonadota</taxon>
        <taxon>Alphaproteobacteria</taxon>
        <taxon>Rhodobacterales</taxon>
        <taxon>Paracoccaceae</taxon>
        <taxon>Rubrimonas</taxon>
    </lineage>
</organism>
<dbReference type="RefSeq" id="WP_093253724.1">
    <property type="nucleotide sequence ID" value="NZ_FNQM01000006.1"/>
</dbReference>
<keyword evidence="2" id="KW-1185">Reference proteome</keyword>
<gene>
    <name evidence="1" type="ORF">SAMN05444370_106172</name>
</gene>
<proteinExistence type="predicted"/>
<dbReference type="PIRSF" id="PIRSF029730">
    <property type="entry name" value="UCP029730"/>
    <property type="match status" value="1"/>
</dbReference>
<dbReference type="STRING" id="89524.SAMN05444370_106172"/>
<dbReference type="InterPro" id="IPR007709">
    <property type="entry name" value="N-FG_amidohydro"/>
</dbReference>
<dbReference type="Gene3D" id="3.40.630.40">
    <property type="entry name" value="Zn-dependent exopeptidases"/>
    <property type="match status" value="1"/>
</dbReference>
<dbReference type="InterPro" id="IPR011227">
    <property type="entry name" value="UCP029730"/>
</dbReference>
<accession>A0A1H4C2Q7</accession>
<dbReference type="Proteomes" id="UP000198703">
    <property type="component" value="Unassembled WGS sequence"/>
</dbReference>
<dbReference type="Pfam" id="PF05013">
    <property type="entry name" value="FGase"/>
    <property type="match status" value="1"/>
</dbReference>
<dbReference type="GO" id="GO:0016787">
    <property type="term" value="F:hydrolase activity"/>
    <property type="evidence" value="ECO:0007669"/>
    <property type="project" value="UniProtKB-KW"/>
</dbReference>
<name>A0A1H4C2Q7_9RHOB</name>
<dbReference type="OrthoDB" id="9815326at2"/>